<dbReference type="Proteomes" id="UP000324222">
    <property type="component" value="Unassembled WGS sequence"/>
</dbReference>
<evidence type="ECO:0000313" key="3">
    <source>
        <dbReference type="Proteomes" id="UP000324222"/>
    </source>
</evidence>
<feature type="region of interest" description="Disordered" evidence="1">
    <location>
        <begin position="31"/>
        <end position="54"/>
    </location>
</feature>
<proteinExistence type="predicted"/>
<dbReference type="EMBL" id="VSRR010043932">
    <property type="protein sequence ID" value="MPC76677.1"/>
    <property type="molecule type" value="Genomic_DNA"/>
</dbReference>
<gene>
    <name evidence="2" type="ORF">E2C01_071102</name>
</gene>
<comment type="caution">
    <text evidence="2">The sequence shown here is derived from an EMBL/GenBank/DDBJ whole genome shotgun (WGS) entry which is preliminary data.</text>
</comment>
<protein>
    <submittedName>
        <fullName evidence="2">Uncharacterized protein</fullName>
    </submittedName>
</protein>
<reference evidence="2 3" key="1">
    <citation type="submission" date="2019-05" db="EMBL/GenBank/DDBJ databases">
        <title>Another draft genome of Portunus trituberculatus and its Hox gene families provides insights of decapod evolution.</title>
        <authorList>
            <person name="Jeong J.-H."/>
            <person name="Song I."/>
            <person name="Kim S."/>
            <person name="Choi T."/>
            <person name="Kim D."/>
            <person name="Ryu S."/>
            <person name="Kim W."/>
        </authorList>
    </citation>
    <scope>NUCLEOTIDE SEQUENCE [LARGE SCALE GENOMIC DNA]</scope>
    <source>
        <tissue evidence="2">Muscle</tissue>
    </source>
</reference>
<feature type="compositionally biased region" description="Low complexity" evidence="1">
    <location>
        <begin position="31"/>
        <end position="43"/>
    </location>
</feature>
<dbReference type="AlphaFoldDB" id="A0A5B7I5D1"/>
<evidence type="ECO:0000256" key="1">
    <source>
        <dbReference type="SAM" id="MobiDB-lite"/>
    </source>
</evidence>
<sequence>MCGDVAGAPPRARPHSRRAAATHRQLLFRRLLSRPAAPRRTPLGSDSGQRSGHNTCILAGGRHLQSGVGVICPA</sequence>
<keyword evidence="3" id="KW-1185">Reference proteome</keyword>
<feature type="region of interest" description="Disordered" evidence="1">
    <location>
        <begin position="1"/>
        <end position="20"/>
    </location>
</feature>
<organism evidence="2 3">
    <name type="scientific">Portunus trituberculatus</name>
    <name type="common">Swimming crab</name>
    <name type="synonym">Neptunus trituberculatus</name>
    <dbReference type="NCBI Taxonomy" id="210409"/>
    <lineage>
        <taxon>Eukaryota</taxon>
        <taxon>Metazoa</taxon>
        <taxon>Ecdysozoa</taxon>
        <taxon>Arthropoda</taxon>
        <taxon>Crustacea</taxon>
        <taxon>Multicrustacea</taxon>
        <taxon>Malacostraca</taxon>
        <taxon>Eumalacostraca</taxon>
        <taxon>Eucarida</taxon>
        <taxon>Decapoda</taxon>
        <taxon>Pleocyemata</taxon>
        <taxon>Brachyura</taxon>
        <taxon>Eubrachyura</taxon>
        <taxon>Portunoidea</taxon>
        <taxon>Portunidae</taxon>
        <taxon>Portuninae</taxon>
        <taxon>Portunus</taxon>
    </lineage>
</organism>
<accession>A0A5B7I5D1</accession>
<feature type="compositionally biased region" description="Polar residues" evidence="1">
    <location>
        <begin position="44"/>
        <end position="54"/>
    </location>
</feature>
<name>A0A5B7I5D1_PORTR</name>
<evidence type="ECO:0000313" key="2">
    <source>
        <dbReference type="EMBL" id="MPC76677.1"/>
    </source>
</evidence>